<evidence type="ECO:0000313" key="1">
    <source>
        <dbReference type="Proteomes" id="UP000095284"/>
    </source>
</evidence>
<sequence>VTYPRGNLSSEVTYPWGNLSSEVTYPKLGVTYPVG</sequence>
<accession>A0A1I7SKB8</accession>
<reference evidence="2" key="1">
    <citation type="submission" date="2016-11" db="UniProtKB">
        <authorList>
            <consortium name="WormBaseParasite"/>
        </authorList>
    </citation>
    <scope>IDENTIFICATION</scope>
</reference>
<organism evidence="1 2">
    <name type="scientific">Bursaphelenchus xylophilus</name>
    <name type="common">Pinewood nematode worm</name>
    <name type="synonym">Aphelenchoides xylophilus</name>
    <dbReference type="NCBI Taxonomy" id="6326"/>
    <lineage>
        <taxon>Eukaryota</taxon>
        <taxon>Metazoa</taxon>
        <taxon>Ecdysozoa</taxon>
        <taxon>Nematoda</taxon>
        <taxon>Chromadorea</taxon>
        <taxon>Rhabditida</taxon>
        <taxon>Tylenchina</taxon>
        <taxon>Tylenchomorpha</taxon>
        <taxon>Aphelenchoidea</taxon>
        <taxon>Aphelenchoididae</taxon>
        <taxon>Bursaphelenchus</taxon>
    </lineage>
</organism>
<dbReference type="AlphaFoldDB" id="A0A1I7SKB8"/>
<evidence type="ECO:0000313" key="2">
    <source>
        <dbReference type="WBParaSite" id="BXY_1349800.1"/>
    </source>
</evidence>
<dbReference type="WBParaSite" id="BXY_1349800.1">
    <property type="protein sequence ID" value="BXY_1349800.1"/>
    <property type="gene ID" value="BXY_1349800"/>
</dbReference>
<name>A0A1I7SKB8_BURXY</name>
<dbReference type="Proteomes" id="UP000095284">
    <property type="component" value="Unplaced"/>
</dbReference>
<proteinExistence type="predicted"/>
<protein>
    <submittedName>
        <fullName evidence="2">COesterase domain-containing protein</fullName>
    </submittedName>
</protein>